<dbReference type="Pfam" id="PF03478">
    <property type="entry name" value="Beta-prop_KIB1-4"/>
    <property type="match status" value="1"/>
</dbReference>
<organism evidence="3 4">
    <name type="scientific">Hibiscus sabdariffa</name>
    <name type="common">roselle</name>
    <dbReference type="NCBI Taxonomy" id="183260"/>
    <lineage>
        <taxon>Eukaryota</taxon>
        <taxon>Viridiplantae</taxon>
        <taxon>Streptophyta</taxon>
        <taxon>Embryophyta</taxon>
        <taxon>Tracheophyta</taxon>
        <taxon>Spermatophyta</taxon>
        <taxon>Magnoliopsida</taxon>
        <taxon>eudicotyledons</taxon>
        <taxon>Gunneridae</taxon>
        <taxon>Pentapetalae</taxon>
        <taxon>rosids</taxon>
        <taxon>malvids</taxon>
        <taxon>Malvales</taxon>
        <taxon>Malvaceae</taxon>
        <taxon>Malvoideae</taxon>
        <taxon>Hibiscus</taxon>
    </lineage>
</organism>
<protein>
    <recommendedName>
        <fullName evidence="5">F-box domain-containing protein</fullName>
    </recommendedName>
</protein>
<dbReference type="PANTHER" id="PTHR47123:SF6">
    <property type="entry name" value="F-BOX PROTEIN SKIP23-LIKE ISOFORM X1"/>
    <property type="match status" value="1"/>
</dbReference>
<dbReference type="InterPro" id="IPR001810">
    <property type="entry name" value="F-box_dom"/>
</dbReference>
<evidence type="ECO:0008006" key="5">
    <source>
        <dbReference type="Google" id="ProtNLM"/>
    </source>
</evidence>
<dbReference type="InterPro" id="IPR036047">
    <property type="entry name" value="F-box-like_dom_sf"/>
</dbReference>
<dbReference type="CDD" id="cd09917">
    <property type="entry name" value="F-box_SF"/>
    <property type="match status" value="1"/>
</dbReference>
<dbReference type="Proteomes" id="UP001472677">
    <property type="component" value="Unassembled WGS sequence"/>
</dbReference>
<gene>
    <name evidence="3" type="ORF">V6N12_054358</name>
</gene>
<dbReference type="EMBL" id="JBBPBM010000038">
    <property type="protein sequence ID" value="KAK8527133.1"/>
    <property type="molecule type" value="Genomic_DNA"/>
</dbReference>
<dbReference type="PANTHER" id="PTHR47123">
    <property type="entry name" value="F-BOX PROTEIN SKIP23"/>
    <property type="match status" value="1"/>
</dbReference>
<dbReference type="InterPro" id="IPR005174">
    <property type="entry name" value="KIB1-4_b-propeller"/>
</dbReference>
<feature type="domain" description="KIB1-4 beta-propeller" evidence="2">
    <location>
        <begin position="76"/>
        <end position="369"/>
    </location>
</feature>
<dbReference type="SUPFAM" id="SSF81383">
    <property type="entry name" value="F-box domain"/>
    <property type="match status" value="1"/>
</dbReference>
<feature type="domain" description="F-box" evidence="1">
    <location>
        <begin position="10"/>
        <end position="43"/>
    </location>
</feature>
<dbReference type="Pfam" id="PF00646">
    <property type="entry name" value="F-box"/>
    <property type="match status" value="1"/>
</dbReference>
<evidence type="ECO:0000259" key="2">
    <source>
        <dbReference type="Pfam" id="PF03478"/>
    </source>
</evidence>
<comment type="caution">
    <text evidence="3">The sequence shown here is derived from an EMBL/GenBank/DDBJ whole genome shotgun (WGS) entry which is preliminary data.</text>
</comment>
<proteinExistence type="predicted"/>
<keyword evidence="4" id="KW-1185">Reference proteome</keyword>
<evidence type="ECO:0000313" key="3">
    <source>
        <dbReference type="EMBL" id="KAK8527133.1"/>
    </source>
</evidence>
<dbReference type="InterPro" id="IPR051304">
    <property type="entry name" value="SCF_F-box_domain"/>
</dbReference>
<accession>A0ABR2D069</accession>
<evidence type="ECO:0000259" key="1">
    <source>
        <dbReference type="Pfam" id="PF00646"/>
    </source>
</evidence>
<dbReference type="Gene3D" id="1.20.1280.50">
    <property type="match status" value="1"/>
</dbReference>
<name>A0ABR2D069_9ROSI</name>
<reference evidence="3 4" key="1">
    <citation type="journal article" date="2024" name="G3 (Bethesda)">
        <title>Genome assembly of Hibiscus sabdariffa L. provides insights into metabolisms of medicinal natural products.</title>
        <authorList>
            <person name="Kim T."/>
        </authorList>
    </citation>
    <scope>NUCLEOTIDE SEQUENCE [LARGE SCALE GENOMIC DNA]</scope>
    <source>
        <strain evidence="3">TK-2024</strain>
        <tissue evidence="3">Old leaves</tissue>
    </source>
</reference>
<evidence type="ECO:0000313" key="4">
    <source>
        <dbReference type="Proteomes" id="UP001472677"/>
    </source>
</evidence>
<sequence length="427" mass="49379">MAACRQRSCWSQLPRDLLSCIAQHLDSRLHVLRFRAVCSSWRASAPLPPKSPSLPKQLHFRGNYPTRKRIPSFLISRMNVYRIRRPGFEAVSDQKFWFIKVEETRQPNKFNVLSPFSRHPIKNVPPSFPKELNLLSFCVEETVTAFSIRQRREDPDTEVNDYNPLIRKITLASDFVSSNSAVAISRGNLCRITSDGNDNQWYKFDSNIKFRDIANFNGKLFTVDLYGSILSVRDENTFSLEEIRSPLDQTASECERYFVESGGHLYLVVRDLYICSDRVYYHRKIDGFIKETGDDPVPVKFRVYKRIPCSGDEQNEYDWVEVTDLGDQVFFVSTDCSFSFSTQDSKGCHGNRIIYVDEITDIEHLENKERYEEDDDNNELWHLKNGKVGLFNLADQSSGSLVLFPEYLAMFWPPPTWLMGDQASSSS</sequence>